<dbReference type="InterPro" id="IPR052155">
    <property type="entry name" value="Biofilm_reg_signaling"/>
</dbReference>
<dbReference type="PANTHER" id="PTHR44757">
    <property type="entry name" value="DIGUANYLATE CYCLASE DGCP"/>
    <property type="match status" value="1"/>
</dbReference>
<dbReference type="InterPro" id="IPR000160">
    <property type="entry name" value="GGDEF_dom"/>
</dbReference>
<evidence type="ECO:0000313" key="3">
    <source>
        <dbReference type="EMBL" id="TVS84390.1"/>
    </source>
</evidence>
<name>A0A557XFH4_9MYCO</name>
<dbReference type="AlphaFoldDB" id="A0A557XFH4"/>
<dbReference type="InterPro" id="IPR043128">
    <property type="entry name" value="Rev_trsase/Diguanyl_cyclase"/>
</dbReference>
<reference evidence="3 4" key="1">
    <citation type="submission" date="2019-07" db="EMBL/GenBank/DDBJ databases">
        <title>New Mycobacterium species.</title>
        <authorList>
            <person name="Tortoli E."/>
            <person name="Ghielmetti G."/>
            <person name="Friedel U."/>
            <person name="Trovato A."/>
        </authorList>
    </citation>
    <scope>NUCLEOTIDE SEQUENCE [LARGE SCALE GENOMIC DNA]</scope>
    <source>
        <strain evidence="3 4">16-83</strain>
    </source>
</reference>
<accession>A0A557XFH4</accession>
<dbReference type="SUPFAM" id="SSF55073">
    <property type="entry name" value="Nucleotide cyclase"/>
    <property type="match status" value="1"/>
</dbReference>
<dbReference type="InterPro" id="IPR000014">
    <property type="entry name" value="PAS"/>
</dbReference>
<proteinExistence type="predicted"/>
<protein>
    <submittedName>
        <fullName evidence="3">Diguanylate cyclase</fullName>
    </submittedName>
</protein>
<dbReference type="CDD" id="cd01949">
    <property type="entry name" value="GGDEF"/>
    <property type="match status" value="1"/>
</dbReference>
<dbReference type="SUPFAM" id="SSF55785">
    <property type="entry name" value="PYP-like sensor domain (PAS domain)"/>
    <property type="match status" value="3"/>
</dbReference>
<dbReference type="PROSITE" id="PS50112">
    <property type="entry name" value="PAS"/>
    <property type="match status" value="2"/>
</dbReference>
<sequence>MTTRDQVGQLLRAVVAASAARGQAEAEREFRRIVDDSPVAICVHADGRFRYVNDTMVREMAAESADQLLGHRIIDFVAPQSVPTVLGRIAARPRDGDISPPVEMVILPLDGTARAVEAVAVRAQWRGRPAHQVAFWDVTAHKTAEANLRFQAALVTHVSDAIIATTLTGAVTSWNPAAEAIYGRSAVQALGRPVREAVGAALDPAVIIAAGGVVHTSHRAADGSPLAVRVSASRMDAGYVVVCADQTALRRAEQHFQTVVASLEEGVIVISSEGMVESVNPAVLRILGVPTGVDVAEAATVPIYDRDGRLLFTDRRPVLPTLKTSPRRGGVYGVDRLDDGRRVWLSVTWSLLDPADPDGSSVLVSFADVTEQHTRYQRLVHRATHDHVTGLPNRAHILDLVTDALETGGHRLGAVLFIDLDKFKRVNDAFGHHAGDAVLRVAAERLRKTLRPDDVIGRVGGDEFVALLAGPIEPAEADVVAVRLQGALSQPIFLGGDGDGTRDPSCISASIGVVSVRPGEQRAAAEILHDADLAMYRAKAQGRVASHLTMGALGQHGPVGSRRG</sequence>
<evidence type="ECO:0000313" key="4">
    <source>
        <dbReference type="Proteomes" id="UP000320513"/>
    </source>
</evidence>
<feature type="domain" description="PAS" evidence="1">
    <location>
        <begin position="252"/>
        <end position="288"/>
    </location>
</feature>
<dbReference type="OrthoDB" id="23692at2"/>
<gene>
    <name evidence="3" type="ORF">FPZ47_21860</name>
</gene>
<dbReference type="CDD" id="cd00130">
    <property type="entry name" value="PAS"/>
    <property type="match status" value="3"/>
</dbReference>
<dbReference type="Gene3D" id="3.30.450.20">
    <property type="entry name" value="PAS domain"/>
    <property type="match status" value="3"/>
</dbReference>
<dbReference type="Pfam" id="PF00990">
    <property type="entry name" value="GGDEF"/>
    <property type="match status" value="1"/>
</dbReference>
<dbReference type="SMART" id="SM00267">
    <property type="entry name" value="GGDEF"/>
    <property type="match status" value="1"/>
</dbReference>
<dbReference type="Gene3D" id="3.30.70.270">
    <property type="match status" value="1"/>
</dbReference>
<feature type="domain" description="GGDEF" evidence="2">
    <location>
        <begin position="411"/>
        <end position="551"/>
    </location>
</feature>
<organism evidence="3 4">
    <name type="scientific">Mycobacterium helveticum</name>
    <dbReference type="NCBI Taxonomy" id="2592811"/>
    <lineage>
        <taxon>Bacteria</taxon>
        <taxon>Bacillati</taxon>
        <taxon>Actinomycetota</taxon>
        <taxon>Actinomycetes</taxon>
        <taxon>Mycobacteriales</taxon>
        <taxon>Mycobacteriaceae</taxon>
        <taxon>Mycobacterium</taxon>
    </lineage>
</organism>
<keyword evidence="4" id="KW-1185">Reference proteome</keyword>
<dbReference type="NCBIfam" id="TIGR00229">
    <property type="entry name" value="sensory_box"/>
    <property type="match status" value="2"/>
</dbReference>
<dbReference type="EMBL" id="VMQU01000120">
    <property type="protein sequence ID" value="TVS84390.1"/>
    <property type="molecule type" value="Genomic_DNA"/>
</dbReference>
<dbReference type="Pfam" id="PF13188">
    <property type="entry name" value="PAS_8"/>
    <property type="match status" value="3"/>
</dbReference>
<comment type="caution">
    <text evidence="3">The sequence shown here is derived from an EMBL/GenBank/DDBJ whole genome shotgun (WGS) entry which is preliminary data.</text>
</comment>
<dbReference type="PANTHER" id="PTHR44757:SF2">
    <property type="entry name" value="BIOFILM ARCHITECTURE MAINTENANCE PROTEIN MBAA"/>
    <property type="match status" value="1"/>
</dbReference>
<dbReference type="InterPro" id="IPR035965">
    <property type="entry name" value="PAS-like_dom_sf"/>
</dbReference>
<dbReference type="SMART" id="SM00091">
    <property type="entry name" value="PAS"/>
    <property type="match status" value="3"/>
</dbReference>
<dbReference type="PROSITE" id="PS50887">
    <property type="entry name" value="GGDEF"/>
    <property type="match status" value="1"/>
</dbReference>
<evidence type="ECO:0000259" key="1">
    <source>
        <dbReference type="PROSITE" id="PS50112"/>
    </source>
</evidence>
<evidence type="ECO:0000259" key="2">
    <source>
        <dbReference type="PROSITE" id="PS50887"/>
    </source>
</evidence>
<dbReference type="Proteomes" id="UP000320513">
    <property type="component" value="Unassembled WGS sequence"/>
</dbReference>
<feature type="domain" description="PAS" evidence="1">
    <location>
        <begin position="147"/>
        <end position="192"/>
    </location>
</feature>
<dbReference type="NCBIfam" id="TIGR00254">
    <property type="entry name" value="GGDEF"/>
    <property type="match status" value="1"/>
</dbReference>
<dbReference type="InterPro" id="IPR029787">
    <property type="entry name" value="Nucleotide_cyclase"/>
</dbReference>